<evidence type="ECO:0000313" key="8">
    <source>
        <dbReference type="Proteomes" id="UP000180246"/>
    </source>
</evidence>
<feature type="active site" description="Proton acceptor" evidence="4">
    <location>
        <position position="198"/>
    </location>
</feature>
<dbReference type="InterPro" id="IPR050301">
    <property type="entry name" value="NTE"/>
</dbReference>
<evidence type="ECO:0000256" key="5">
    <source>
        <dbReference type="SAM" id="SignalP"/>
    </source>
</evidence>
<evidence type="ECO:0000256" key="4">
    <source>
        <dbReference type="PROSITE-ProRule" id="PRU01161"/>
    </source>
</evidence>
<feature type="chain" id="PRO_5010247852" evidence="5">
    <location>
        <begin position="27"/>
        <end position="314"/>
    </location>
</feature>
<dbReference type="PANTHER" id="PTHR14226">
    <property type="entry name" value="NEUROPATHY TARGET ESTERASE/SWISS CHEESE D.MELANOGASTER"/>
    <property type="match status" value="1"/>
</dbReference>
<sequence length="314" mass="32352">MVSRRSSLVACAALLLAACGSTPTPAPVATPAVAPQAAPLPPKKIRIGLALGGGAARGFAHIGVIKALEAQGIYPEIVVGTSAGSVVGSLYASGLNGFALQKTALTMDEATISDWAMPWLSKSSGLLKGEALQNYVNKAIGNVPMEKLKLRFGAVATDLKTGQPILFNRGNTGMAVRASSAVPSVFQPVKIGNKEYVDGGLVAPVPVRFVREMGADFIIAVNISSATEGAATASSLDVLMQTFSIMGQRLNHFELKDADIVITPALGNMGSSDFGGRNLAILAGEQAAAAVMPQIKAKLKLKQQVPQPAPQGKP</sequence>
<dbReference type="EMBL" id="JRYB01000001">
    <property type="protein sequence ID" value="OIJ42585.1"/>
    <property type="molecule type" value="Genomic_DNA"/>
</dbReference>
<comment type="caution">
    <text evidence="7">The sequence shown here is derived from an EMBL/GenBank/DDBJ whole genome shotgun (WGS) entry which is preliminary data.</text>
</comment>
<feature type="short sequence motif" description="DGA/G" evidence="4">
    <location>
        <begin position="198"/>
        <end position="200"/>
    </location>
</feature>
<feature type="active site" description="Nucleophile" evidence="4">
    <location>
        <position position="82"/>
    </location>
</feature>
<keyword evidence="5" id="KW-0732">Signal</keyword>
<dbReference type="Pfam" id="PF01734">
    <property type="entry name" value="Patatin"/>
    <property type="match status" value="1"/>
</dbReference>
<dbReference type="PROSITE" id="PS51635">
    <property type="entry name" value="PNPLA"/>
    <property type="match status" value="1"/>
</dbReference>
<keyword evidence="2 4" id="KW-0442">Lipid degradation</keyword>
<gene>
    <name evidence="7" type="ORF">LO55_4650</name>
</gene>
<keyword evidence="1 4" id="KW-0378">Hydrolase</keyword>
<dbReference type="InterPro" id="IPR002641">
    <property type="entry name" value="PNPLA_dom"/>
</dbReference>
<dbReference type="PROSITE" id="PS51257">
    <property type="entry name" value="PROKAR_LIPOPROTEIN"/>
    <property type="match status" value="1"/>
</dbReference>
<accession>A0A1S2NC18</accession>
<feature type="short sequence motif" description="GXSXG" evidence="4">
    <location>
        <begin position="80"/>
        <end position="84"/>
    </location>
</feature>
<dbReference type="GO" id="GO:0016787">
    <property type="term" value="F:hydrolase activity"/>
    <property type="evidence" value="ECO:0007669"/>
    <property type="project" value="UniProtKB-UniRule"/>
</dbReference>
<organism evidence="7 8">
    <name type="scientific">Massilia timonae</name>
    <dbReference type="NCBI Taxonomy" id="47229"/>
    <lineage>
        <taxon>Bacteria</taxon>
        <taxon>Pseudomonadati</taxon>
        <taxon>Pseudomonadota</taxon>
        <taxon>Betaproteobacteria</taxon>
        <taxon>Burkholderiales</taxon>
        <taxon>Oxalobacteraceae</taxon>
        <taxon>Telluria group</taxon>
        <taxon>Massilia</taxon>
    </lineage>
</organism>
<dbReference type="AlphaFoldDB" id="A0A1S2NC18"/>
<feature type="signal peptide" evidence="5">
    <location>
        <begin position="1"/>
        <end position="26"/>
    </location>
</feature>
<dbReference type="PANTHER" id="PTHR14226:SF76">
    <property type="entry name" value="NTE FAMILY PROTEIN RSSA"/>
    <property type="match status" value="1"/>
</dbReference>
<dbReference type="GO" id="GO:0016042">
    <property type="term" value="P:lipid catabolic process"/>
    <property type="evidence" value="ECO:0007669"/>
    <property type="project" value="UniProtKB-UniRule"/>
</dbReference>
<proteinExistence type="predicted"/>
<dbReference type="InterPro" id="IPR016035">
    <property type="entry name" value="Acyl_Trfase/lysoPLipase"/>
</dbReference>
<name>A0A1S2NC18_9BURK</name>
<evidence type="ECO:0000259" key="6">
    <source>
        <dbReference type="PROSITE" id="PS51635"/>
    </source>
</evidence>
<feature type="domain" description="PNPLA" evidence="6">
    <location>
        <begin position="49"/>
        <end position="211"/>
    </location>
</feature>
<evidence type="ECO:0000256" key="3">
    <source>
        <dbReference type="ARBA" id="ARBA00023098"/>
    </source>
</evidence>
<dbReference type="CDD" id="cd07205">
    <property type="entry name" value="Pat_PNPLA6_PNPLA7_NTE1_like"/>
    <property type="match status" value="1"/>
</dbReference>
<evidence type="ECO:0000313" key="7">
    <source>
        <dbReference type="EMBL" id="OIJ42585.1"/>
    </source>
</evidence>
<dbReference type="Gene3D" id="3.40.1090.10">
    <property type="entry name" value="Cytosolic phospholipase A2 catalytic domain"/>
    <property type="match status" value="2"/>
</dbReference>
<dbReference type="SUPFAM" id="SSF52151">
    <property type="entry name" value="FabD/lysophospholipase-like"/>
    <property type="match status" value="1"/>
</dbReference>
<comment type="caution">
    <text evidence="4">Lacks conserved residue(s) required for the propagation of feature annotation.</text>
</comment>
<evidence type="ECO:0000256" key="2">
    <source>
        <dbReference type="ARBA" id="ARBA00022963"/>
    </source>
</evidence>
<dbReference type="Proteomes" id="UP000180246">
    <property type="component" value="Unassembled WGS sequence"/>
</dbReference>
<evidence type="ECO:0000256" key="1">
    <source>
        <dbReference type="ARBA" id="ARBA00022801"/>
    </source>
</evidence>
<protein>
    <submittedName>
        <fullName evidence="7">Patatin-like phospholipase family protein</fullName>
    </submittedName>
</protein>
<reference evidence="7 8" key="1">
    <citation type="submission" date="2014-10" db="EMBL/GenBank/DDBJ databases">
        <authorList>
            <person name="Seo M.-J."/>
            <person name="Seok Y.J."/>
            <person name="Cha I.-T."/>
        </authorList>
    </citation>
    <scope>NUCLEOTIDE SEQUENCE [LARGE SCALE GENOMIC DNA]</scope>
    <source>
        <strain evidence="7 8">NEU</strain>
    </source>
</reference>
<keyword evidence="3 4" id="KW-0443">Lipid metabolism</keyword>
<dbReference type="RefSeq" id="WP_071363246.1">
    <property type="nucleotide sequence ID" value="NZ_DALZDZ010000058.1"/>
</dbReference>